<organism evidence="2 3">
    <name type="scientific">Portunus trituberculatus</name>
    <name type="common">Swimming crab</name>
    <name type="synonym">Neptunus trituberculatus</name>
    <dbReference type="NCBI Taxonomy" id="210409"/>
    <lineage>
        <taxon>Eukaryota</taxon>
        <taxon>Metazoa</taxon>
        <taxon>Ecdysozoa</taxon>
        <taxon>Arthropoda</taxon>
        <taxon>Crustacea</taxon>
        <taxon>Multicrustacea</taxon>
        <taxon>Malacostraca</taxon>
        <taxon>Eumalacostraca</taxon>
        <taxon>Eucarida</taxon>
        <taxon>Decapoda</taxon>
        <taxon>Pleocyemata</taxon>
        <taxon>Brachyura</taxon>
        <taxon>Eubrachyura</taxon>
        <taxon>Portunoidea</taxon>
        <taxon>Portunidae</taxon>
        <taxon>Portuninae</taxon>
        <taxon>Portunus</taxon>
    </lineage>
</organism>
<accession>A0A5B7KLA8</accession>
<gene>
    <name evidence="2" type="ORF">E2C01_101897</name>
</gene>
<feature type="region of interest" description="Disordered" evidence="1">
    <location>
        <begin position="91"/>
        <end position="122"/>
    </location>
</feature>
<sequence>MGSGKDILRAKIKVLIPGSSLLSSGTHFTLITDTSFPKSLLLRSTLSRLARPNLSRHKYFLFIVPREGDGSASVIWRADLLSPWMMVGPLGNTDYEQESPREERDKTGGRDGKTRQMEEQEK</sequence>
<feature type="compositionally biased region" description="Basic and acidic residues" evidence="1">
    <location>
        <begin position="98"/>
        <end position="122"/>
    </location>
</feature>
<evidence type="ECO:0000256" key="1">
    <source>
        <dbReference type="SAM" id="MobiDB-lite"/>
    </source>
</evidence>
<comment type="caution">
    <text evidence="2">The sequence shown here is derived from an EMBL/GenBank/DDBJ whole genome shotgun (WGS) entry which is preliminary data.</text>
</comment>
<dbReference type="EMBL" id="VSRR010149478">
    <property type="protein sequence ID" value="MPD06108.1"/>
    <property type="molecule type" value="Genomic_DNA"/>
</dbReference>
<dbReference type="AlphaFoldDB" id="A0A5B7KLA8"/>
<evidence type="ECO:0000313" key="2">
    <source>
        <dbReference type="EMBL" id="MPD06108.1"/>
    </source>
</evidence>
<protein>
    <submittedName>
        <fullName evidence="2">Uncharacterized protein</fullName>
    </submittedName>
</protein>
<reference evidence="2 3" key="1">
    <citation type="submission" date="2019-05" db="EMBL/GenBank/DDBJ databases">
        <title>Another draft genome of Portunus trituberculatus and its Hox gene families provides insights of decapod evolution.</title>
        <authorList>
            <person name="Jeong J.-H."/>
            <person name="Song I."/>
            <person name="Kim S."/>
            <person name="Choi T."/>
            <person name="Kim D."/>
            <person name="Ryu S."/>
            <person name="Kim W."/>
        </authorList>
    </citation>
    <scope>NUCLEOTIDE SEQUENCE [LARGE SCALE GENOMIC DNA]</scope>
    <source>
        <tissue evidence="2">Muscle</tissue>
    </source>
</reference>
<name>A0A5B7KLA8_PORTR</name>
<proteinExistence type="predicted"/>
<evidence type="ECO:0000313" key="3">
    <source>
        <dbReference type="Proteomes" id="UP000324222"/>
    </source>
</evidence>
<keyword evidence="3" id="KW-1185">Reference proteome</keyword>
<dbReference type="Proteomes" id="UP000324222">
    <property type="component" value="Unassembled WGS sequence"/>
</dbReference>